<dbReference type="AlphaFoldDB" id="A0A078KC91"/>
<evidence type="ECO:0000313" key="6">
    <source>
        <dbReference type="Proteomes" id="UP000072904"/>
    </source>
</evidence>
<dbReference type="RefSeq" id="XP_022812412.1">
    <property type="nucleotide sequence ID" value="XM_022956520.1"/>
</dbReference>
<dbReference type="Proteomes" id="UP000072874">
    <property type="component" value="Chromosome 11"/>
</dbReference>
<accession>A0A078KC91</accession>
<dbReference type="VEuPathDB" id="PlasmoDB:PY02032"/>
<dbReference type="InterPro" id="IPR035967">
    <property type="entry name" value="SWAP/Surp_sf"/>
</dbReference>
<dbReference type="KEGG" id="pyo:PY17X_1124500"/>
<dbReference type="PROSITE" id="PS50128">
    <property type="entry name" value="SURP"/>
    <property type="match status" value="1"/>
</dbReference>
<proteinExistence type="predicted"/>
<reference evidence="4" key="4">
    <citation type="submission" date="2019-05" db="EMBL/GenBank/DDBJ databases">
        <authorList>
            <consortium name="Pathogen Informatics"/>
        </authorList>
    </citation>
    <scope>NUCLEOTIDE SEQUENCE</scope>
    <source>
        <strain evidence="4">17X</strain>
    </source>
</reference>
<dbReference type="VEuPathDB" id="PlasmoDB:PYYM_1125400"/>
<dbReference type="GO" id="GO:0003723">
    <property type="term" value="F:RNA binding"/>
    <property type="evidence" value="ECO:0007669"/>
    <property type="project" value="InterPro"/>
</dbReference>
<dbReference type="VEuPathDB" id="PlasmoDB:PY17X_1124500"/>
<dbReference type="GO" id="GO:0006396">
    <property type="term" value="P:RNA processing"/>
    <property type="evidence" value="ECO:0007669"/>
    <property type="project" value="InterPro"/>
</dbReference>
<dbReference type="OrthoDB" id="5836667at2759"/>
<dbReference type="GeneID" id="3807182"/>
<reference evidence="4" key="2">
    <citation type="submission" date="2014-05" db="EMBL/GenBank/DDBJ databases">
        <authorList>
            <person name="Aslett M.A."/>
            <person name="De Silva N."/>
        </authorList>
    </citation>
    <scope>NUCLEOTIDE SEQUENCE</scope>
    <source>
        <strain evidence="4">17X</strain>
    </source>
</reference>
<organism evidence="3 6">
    <name type="scientific">Plasmodium yoelii</name>
    <dbReference type="NCBI Taxonomy" id="5861"/>
    <lineage>
        <taxon>Eukaryota</taxon>
        <taxon>Sar</taxon>
        <taxon>Alveolata</taxon>
        <taxon>Apicomplexa</taxon>
        <taxon>Aconoidasida</taxon>
        <taxon>Haemosporida</taxon>
        <taxon>Plasmodiidae</taxon>
        <taxon>Plasmodium</taxon>
        <taxon>Plasmodium (Vinckeia)</taxon>
    </lineage>
</organism>
<reference evidence="5 6" key="1">
    <citation type="journal article" date="2014" name="BMC Biol.">
        <title>A comprehensive evaluation of rodent malaria parasite genomes and gene expression.</title>
        <authorList>
            <person name="Otto T.D."/>
            <person name="Bohme U."/>
            <person name="Jackson A.P."/>
            <person name="Hunt M."/>
            <person name="Franke-Fayard B."/>
            <person name="Hoeijmakers W.A."/>
            <person name="Religa A.A."/>
            <person name="Robertson L."/>
            <person name="Sanders M."/>
            <person name="Ogun S.A."/>
            <person name="Cunningham D."/>
            <person name="Erhart A."/>
            <person name="Billker O."/>
            <person name="Khan S.M."/>
            <person name="Stunnenberg H.G."/>
            <person name="Langhorne J."/>
            <person name="Holder A.A."/>
            <person name="Waters A.P."/>
            <person name="Newbold C.I."/>
            <person name="Pain A."/>
            <person name="Berriman M."/>
            <person name="Janse C.J."/>
        </authorList>
    </citation>
    <scope>NUCLEOTIDE SEQUENCE [LARGE SCALE GENOMIC DNA]</scope>
    <source>
        <strain evidence="4 5">17X</strain>
        <strain evidence="3 6">YM</strain>
    </source>
</reference>
<feature type="domain" description="SURP motif" evidence="2">
    <location>
        <begin position="62"/>
        <end position="104"/>
    </location>
</feature>
<feature type="coiled-coil region" evidence="1">
    <location>
        <begin position="134"/>
        <end position="173"/>
    </location>
</feature>
<keyword evidence="1" id="KW-0175">Coiled coil</keyword>
<gene>
    <name evidence="4" type="ORF">PY17X_1124500</name>
    <name evidence="3" type="ORF">PYYM_1125400</name>
</gene>
<dbReference type="Gene3D" id="1.10.10.790">
    <property type="entry name" value="Surp module"/>
    <property type="match status" value="1"/>
</dbReference>
<dbReference type="VEuPathDB" id="PlasmoDB:Py17XNL_001105642"/>
<dbReference type="OMA" id="LHEYYEY"/>
<dbReference type="Proteomes" id="UP000072904">
    <property type="component" value="Chromosome 11"/>
</dbReference>
<evidence type="ECO:0000259" key="2">
    <source>
        <dbReference type="PROSITE" id="PS50128"/>
    </source>
</evidence>
<name>A0A078KC91_PLAYE</name>
<dbReference type="EMBL" id="LM993665">
    <property type="protein sequence ID" value="VTZ79518.1"/>
    <property type="molecule type" value="Genomic_DNA"/>
</dbReference>
<dbReference type="EMBL" id="LK934639">
    <property type="protein sequence ID" value="CDU18933.1"/>
    <property type="molecule type" value="Genomic_DNA"/>
</dbReference>
<dbReference type="InterPro" id="IPR000061">
    <property type="entry name" value="Surp"/>
</dbReference>
<sequence>MNESYFNNEPPPEILNGFNNNETSLSYYNNLNENERQPIFSSYISSTEKLKYLPKTLREHIIIEYTATFAILESDIVEFYLKLDNDLLIKFPFLHVDHPLHEYYEYVKANTKKRIIDIYPNIISEPLRDLLLYVQKLEKEKMIKNETKTKMLEEKQANALKEAKDKTRKLKQKGDQSYSSLFLKYMESDDETFEKEDIKTS</sequence>
<dbReference type="SUPFAM" id="SSF109905">
    <property type="entry name" value="Surp module (SWAP domain)"/>
    <property type="match status" value="1"/>
</dbReference>
<evidence type="ECO:0000256" key="1">
    <source>
        <dbReference type="SAM" id="Coils"/>
    </source>
</evidence>
<protein>
    <recommendedName>
        <fullName evidence="2">SURP motif domain-containing protein</fullName>
    </recommendedName>
</protein>
<reference evidence="3" key="3">
    <citation type="submission" date="2014-05" db="EMBL/GenBank/DDBJ databases">
        <authorList>
            <person name="Aslett A.Martin."/>
            <person name="De Silva Nishadi"/>
        </authorList>
    </citation>
    <scope>NUCLEOTIDE SEQUENCE</scope>
    <source>
        <strain evidence="3">YM</strain>
    </source>
</reference>
<evidence type="ECO:0000313" key="3">
    <source>
        <dbReference type="EMBL" id="CDU18933.1"/>
    </source>
</evidence>
<evidence type="ECO:0000313" key="5">
    <source>
        <dbReference type="Proteomes" id="UP000072874"/>
    </source>
</evidence>
<evidence type="ECO:0000313" key="4">
    <source>
        <dbReference type="EMBL" id="VTZ79518.1"/>
    </source>
</evidence>